<feature type="transmembrane region" description="Helical" evidence="1">
    <location>
        <begin position="75"/>
        <end position="108"/>
    </location>
</feature>
<feature type="transmembrane region" description="Helical" evidence="1">
    <location>
        <begin position="43"/>
        <end position="63"/>
    </location>
</feature>
<gene>
    <name evidence="3" type="ORF">UFOPK2162_00323</name>
</gene>
<organism evidence="3">
    <name type="scientific">freshwater metagenome</name>
    <dbReference type="NCBI Taxonomy" id="449393"/>
    <lineage>
        <taxon>unclassified sequences</taxon>
        <taxon>metagenomes</taxon>
        <taxon>ecological metagenomes</taxon>
    </lineage>
</organism>
<dbReference type="EMBL" id="CAEZVZ010000028">
    <property type="protein sequence ID" value="CAB4639704.1"/>
    <property type="molecule type" value="Genomic_DNA"/>
</dbReference>
<keyword evidence="1" id="KW-0812">Transmembrane</keyword>
<dbReference type="GO" id="GO:0004190">
    <property type="term" value="F:aspartic-type endopeptidase activity"/>
    <property type="evidence" value="ECO:0007669"/>
    <property type="project" value="InterPro"/>
</dbReference>
<name>A0A6J6JTX6_9ZZZZ</name>
<dbReference type="Pfam" id="PF01478">
    <property type="entry name" value="Peptidase_A24"/>
    <property type="match status" value="1"/>
</dbReference>
<sequence length="137" mass="15446">MQLVVGITLAWIALVDLRSHRIPNRALAVLTLLSVIYSARNGFIWVDQILVAFILLIACIGFWRFLNLGMGDVKLIFAMALLLIPATFDSYYLFTTLFSMIALLHLLAQALIFRSFSKPLPLAPSLVLAYIFLLYLK</sequence>
<dbReference type="Gene3D" id="1.20.120.1220">
    <property type="match status" value="1"/>
</dbReference>
<accession>A0A6J6JTX6</accession>
<dbReference type="GO" id="GO:0016020">
    <property type="term" value="C:membrane"/>
    <property type="evidence" value="ECO:0007669"/>
    <property type="project" value="InterPro"/>
</dbReference>
<feature type="transmembrane region" description="Helical" evidence="1">
    <location>
        <begin position="120"/>
        <end position="136"/>
    </location>
</feature>
<proteinExistence type="predicted"/>
<keyword evidence="1" id="KW-0472">Membrane</keyword>
<evidence type="ECO:0000256" key="1">
    <source>
        <dbReference type="SAM" id="Phobius"/>
    </source>
</evidence>
<evidence type="ECO:0000313" key="3">
    <source>
        <dbReference type="EMBL" id="CAB4639704.1"/>
    </source>
</evidence>
<reference evidence="3" key="1">
    <citation type="submission" date="2020-05" db="EMBL/GenBank/DDBJ databases">
        <authorList>
            <person name="Chiriac C."/>
            <person name="Salcher M."/>
            <person name="Ghai R."/>
            <person name="Kavagutti S V."/>
        </authorList>
    </citation>
    <scope>NUCLEOTIDE SEQUENCE</scope>
</reference>
<dbReference type="InterPro" id="IPR000045">
    <property type="entry name" value="Prepilin_IV_endopep_pep"/>
</dbReference>
<evidence type="ECO:0000259" key="2">
    <source>
        <dbReference type="Pfam" id="PF01478"/>
    </source>
</evidence>
<protein>
    <submittedName>
        <fullName evidence="3">Unannotated protein</fullName>
    </submittedName>
</protein>
<keyword evidence="1" id="KW-1133">Transmembrane helix</keyword>
<dbReference type="AlphaFoldDB" id="A0A6J6JTX6"/>
<feature type="domain" description="Prepilin type IV endopeptidase peptidase" evidence="2">
    <location>
        <begin position="4"/>
        <end position="102"/>
    </location>
</feature>